<dbReference type="PANTHER" id="PTHR37316">
    <property type="entry name" value="TEICHOIC ACID GLYCEROL-PHOSPHATE PRIMASE"/>
    <property type="match status" value="1"/>
</dbReference>
<dbReference type="InterPro" id="IPR043149">
    <property type="entry name" value="TagF_N"/>
</dbReference>
<sequence>MNVIKYLKRKGVKGAIETIYKYKIDLCIQKCLSPFLKHKKLQNIIVIESHNDFDSNGGMFYDYLIENKYNEKYKIVWSLKHPESVPQPLPKNVEWFAAYKPGIKKNYYKWIGKYFTFDNDCLKKLRKDQTSIYFGHGGFGLKNCKGYIKLPNELDYVAMPSHYLTEVFSDQLMLDRNDSRLCYIGFPYVDNFYNKNGDLCKIITMSYKKVILWMPTFRKGGGYDRQDSESIGALGIPLIKDLEEYNKLNEFLKENNSLLILKIHPMQSLDELKIESRSNIVILTGDTVKKLGVDNYRLMKDCDALISDYSSAAFDYLQCNKPIAYDFSDIQNYKIGLCVKNPDEYMAGSYIECFDDMIIFIQEILDGRDRFYEKRQTLRERIFDYYDGNNCKRAVEFLGIENIQEK</sequence>
<gene>
    <name evidence="7" type="ORF">RTO_07230</name>
</gene>
<name>D4M2I3_9FIRM</name>
<keyword evidence="5" id="KW-0777">Teichoic acid biosynthesis</keyword>
<reference evidence="7 8" key="1">
    <citation type="submission" date="2010-03" db="EMBL/GenBank/DDBJ databases">
        <title>The genome sequence of Ruminococcus torques L2-14.</title>
        <authorList>
            <consortium name="metaHIT consortium -- http://www.metahit.eu/"/>
            <person name="Pajon A."/>
            <person name="Turner K."/>
            <person name="Parkhill J."/>
            <person name="Duncan S."/>
            <person name="Flint H."/>
        </authorList>
    </citation>
    <scope>NUCLEOTIDE SEQUENCE [LARGE SCALE GENOMIC DNA]</scope>
    <source>
        <strain evidence="7 8">L2-14</strain>
    </source>
</reference>
<dbReference type="InterPro" id="IPR007554">
    <property type="entry name" value="Glycerophosphate_synth"/>
</dbReference>
<proteinExistence type="inferred from homology"/>
<evidence type="ECO:0000313" key="7">
    <source>
        <dbReference type="EMBL" id="CBL25445.1"/>
    </source>
</evidence>
<reference evidence="7 8" key="2">
    <citation type="submission" date="2010-03" db="EMBL/GenBank/DDBJ databases">
        <authorList>
            <person name="Pajon A."/>
        </authorList>
    </citation>
    <scope>NUCLEOTIDE SEQUENCE [LARGE SCALE GENOMIC DNA]</scope>
    <source>
        <strain evidence="7 8">L2-14</strain>
    </source>
</reference>
<dbReference type="Pfam" id="PF04464">
    <property type="entry name" value="Glyphos_transf"/>
    <property type="match status" value="1"/>
</dbReference>
<evidence type="ECO:0000256" key="1">
    <source>
        <dbReference type="ARBA" id="ARBA00004202"/>
    </source>
</evidence>
<dbReference type="Gene3D" id="3.40.50.12580">
    <property type="match status" value="1"/>
</dbReference>
<dbReference type="InterPro" id="IPR051612">
    <property type="entry name" value="Teichoic_Acid_Biosynth"/>
</dbReference>
<keyword evidence="4 7" id="KW-0808">Transferase</keyword>
<dbReference type="GO" id="GO:0005886">
    <property type="term" value="C:plasma membrane"/>
    <property type="evidence" value="ECO:0007669"/>
    <property type="project" value="UniProtKB-SubCell"/>
</dbReference>
<dbReference type="Gene3D" id="3.40.50.11820">
    <property type="match status" value="1"/>
</dbReference>
<dbReference type="PATRIC" id="fig|657313.3.peg.398"/>
<dbReference type="HOGENOM" id="CLU_029598_2_1_9"/>
<comment type="similarity">
    <text evidence="2">Belongs to the CDP-glycerol glycerophosphotransferase family.</text>
</comment>
<accession>D4M2I3</accession>
<dbReference type="EMBL" id="FP929055">
    <property type="protein sequence ID" value="CBL25445.1"/>
    <property type="molecule type" value="Genomic_DNA"/>
</dbReference>
<evidence type="ECO:0000256" key="4">
    <source>
        <dbReference type="ARBA" id="ARBA00022679"/>
    </source>
</evidence>
<protein>
    <submittedName>
        <fullName evidence="7">Putative glycosyl/glycerophosphate transferases involved in teichoic acid biosynthesis TagF/TagB/EpsJ/RodC</fullName>
    </submittedName>
</protein>
<dbReference type="Proteomes" id="UP000008956">
    <property type="component" value="Chromosome"/>
</dbReference>
<dbReference type="AlphaFoldDB" id="D4M2I3"/>
<evidence type="ECO:0000256" key="6">
    <source>
        <dbReference type="ARBA" id="ARBA00023136"/>
    </source>
</evidence>
<evidence type="ECO:0000256" key="2">
    <source>
        <dbReference type="ARBA" id="ARBA00010488"/>
    </source>
</evidence>
<evidence type="ECO:0000313" key="8">
    <source>
        <dbReference type="Proteomes" id="UP000008956"/>
    </source>
</evidence>
<organism evidence="7 8">
    <name type="scientific">[Ruminococcus] torques L2-14</name>
    <dbReference type="NCBI Taxonomy" id="657313"/>
    <lineage>
        <taxon>Bacteria</taxon>
        <taxon>Bacillati</taxon>
        <taxon>Bacillota</taxon>
        <taxon>Clostridia</taxon>
        <taxon>Lachnospirales</taxon>
        <taxon>Lachnospiraceae</taxon>
        <taxon>Mediterraneibacter</taxon>
    </lineage>
</organism>
<dbReference type="RefSeq" id="WP_015528074.1">
    <property type="nucleotide sequence ID" value="NC_021015.1"/>
</dbReference>
<evidence type="ECO:0000256" key="3">
    <source>
        <dbReference type="ARBA" id="ARBA00022475"/>
    </source>
</evidence>
<comment type="subcellular location">
    <subcellularLocation>
        <location evidence="1">Cell membrane</location>
        <topology evidence="1">Peripheral membrane protein</topology>
    </subcellularLocation>
</comment>
<dbReference type="InterPro" id="IPR043148">
    <property type="entry name" value="TagF_C"/>
</dbReference>
<keyword evidence="3" id="KW-1003">Cell membrane</keyword>
<dbReference type="PANTHER" id="PTHR37316:SF3">
    <property type="entry name" value="TEICHOIC ACID GLYCEROL-PHOSPHATE TRANSFERASE"/>
    <property type="match status" value="1"/>
</dbReference>
<keyword evidence="6" id="KW-0472">Membrane</keyword>
<evidence type="ECO:0000256" key="5">
    <source>
        <dbReference type="ARBA" id="ARBA00022944"/>
    </source>
</evidence>
<dbReference type="GO" id="GO:0047355">
    <property type="term" value="F:CDP-glycerol glycerophosphotransferase activity"/>
    <property type="evidence" value="ECO:0007669"/>
    <property type="project" value="InterPro"/>
</dbReference>
<dbReference type="KEGG" id="rto:RTO_07230"/>
<dbReference type="GO" id="GO:0019350">
    <property type="term" value="P:teichoic acid biosynthetic process"/>
    <property type="evidence" value="ECO:0007669"/>
    <property type="project" value="UniProtKB-KW"/>
</dbReference>